<dbReference type="PANTHER" id="PTHR30544:SF5">
    <property type="entry name" value="RADICAL SAM CORE DOMAIN-CONTAINING PROTEIN"/>
    <property type="match status" value="1"/>
</dbReference>
<dbReference type="EMBL" id="DMZY01000182">
    <property type="protein sequence ID" value="HAV92735.1"/>
    <property type="molecule type" value="Genomic_DNA"/>
</dbReference>
<dbReference type="GO" id="GO:0051539">
    <property type="term" value="F:4 iron, 4 sulfur cluster binding"/>
    <property type="evidence" value="ECO:0007669"/>
    <property type="project" value="UniProtKB-KW"/>
</dbReference>
<comment type="caution">
    <text evidence="7">The sequence shown here is derived from an EMBL/GenBank/DDBJ whole genome shotgun (WGS) entry which is preliminary data.</text>
</comment>
<evidence type="ECO:0000256" key="4">
    <source>
        <dbReference type="ARBA" id="ARBA00022723"/>
    </source>
</evidence>
<proteinExistence type="predicted"/>
<dbReference type="PANTHER" id="PTHR30544">
    <property type="entry name" value="23S RRNA METHYLTRANSFERASE"/>
    <property type="match status" value="1"/>
</dbReference>
<accession>A0A350HB19</accession>
<dbReference type="InterPro" id="IPR013785">
    <property type="entry name" value="Aldolase_TIM"/>
</dbReference>
<dbReference type="GO" id="GO:0030488">
    <property type="term" value="P:tRNA methylation"/>
    <property type="evidence" value="ECO:0007669"/>
    <property type="project" value="TreeGrafter"/>
</dbReference>
<dbReference type="GO" id="GO:0046872">
    <property type="term" value="F:metal ion binding"/>
    <property type="evidence" value="ECO:0007669"/>
    <property type="project" value="UniProtKB-KW"/>
</dbReference>
<evidence type="ECO:0000256" key="5">
    <source>
        <dbReference type="ARBA" id="ARBA00023004"/>
    </source>
</evidence>
<evidence type="ECO:0000313" key="8">
    <source>
        <dbReference type="Proteomes" id="UP000264062"/>
    </source>
</evidence>
<evidence type="ECO:0000256" key="2">
    <source>
        <dbReference type="ARBA" id="ARBA00022485"/>
    </source>
</evidence>
<comment type="cofactor">
    <cofactor evidence="1">
        <name>[4Fe-4S] cluster</name>
        <dbReference type="ChEBI" id="CHEBI:49883"/>
    </cofactor>
</comment>
<reference evidence="7 8" key="1">
    <citation type="journal article" date="2018" name="Nat. Biotechnol.">
        <title>A standardized bacterial taxonomy based on genome phylogeny substantially revises the tree of life.</title>
        <authorList>
            <person name="Parks D.H."/>
            <person name="Chuvochina M."/>
            <person name="Waite D.W."/>
            <person name="Rinke C."/>
            <person name="Skarshewski A."/>
            <person name="Chaumeil P.A."/>
            <person name="Hugenholtz P."/>
        </authorList>
    </citation>
    <scope>NUCLEOTIDE SEQUENCE [LARGE SCALE GENOMIC DNA]</scope>
    <source>
        <strain evidence="7">UBA9956</strain>
    </source>
</reference>
<dbReference type="Gene3D" id="3.20.20.70">
    <property type="entry name" value="Aldolase class I"/>
    <property type="match status" value="1"/>
</dbReference>
<keyword evidence="5" id="KW-0408">Iron</keyword>
<dbReference type="SUPFAM" id="SSF102114">
    <property type="entry name" value="Radical SAM enzymes"/>
    <property type="match status" value="1"/>
</dbReference>
<gene>
    <name evidence="7" type="ORF">DCW38_06100</name>
</gene>
<evidence type="ECO:0000256" key="1">
    <source>
        <dbReference type="ARBA" id="ARBA00001966"/>
    </source>
</evidence>
<evidence type="ECO:0000313" key="7">
    <source>
        <dbReference type="EMBL" id="HAV92735.1"/>
    </source>
</evidence>
<evidence type="ECO:0000256" key="6">
    <source>
        <dbReference type="ARBA" id="ARBA00023014"/>
    </source>
</evidence>
<evidence type="ECO:0000256" key="3">
    <source>
        <dbReference type="ARBA" id="ARBA00022691"/>
    </source>
</evidence>
<dbReference type="GO" id="GO:0003824">
    <property type="term" value="F:catalytic activity"/>
    <property type="evidence" value="ECO:0007669"/>
    <property type="project" value="InterPro"/>
</dbReference>
<dbReference type="InterPro" id="IPR058240">
    <property type="entry name" value="rSAM_sf"/>
</dbReference>
<dbReference type="InterPro" id="IPR007197">
    <property type="entry name" value="rSAM"/>
</dbReference>
<sequence length="298" mass="34055">MNVISKNEVEGVAKVYIADLIDGLIEFVDVEPEMKGDCVRKWVIILSTQIGCPVKCLICDAGHEYVRDLTAKEMLSEIEYIVSSRRFDTAKINKFKIQFARMGEPALNDCVIEALDELYKLHPNVIPCVSTIAPEGRDKWFENLLHIKEHYNDFQLQFSIMSTDEIKRDEIIRYPKKRFKWINEYGARFAAKSKRKPVLNFPLNSEFSIDPEILREEFDPEKFILKLTPVNPTDTAKKYRMYQDSSLQSIDTALSSIAEGLNKSGFEVIISIGDLNENIALSNCGQSVLKLLDKGLYA</sequence>
<keyword evidence="6" id="KW-0411">Iron-sulfur</keyword>
<keyword evidence="3" id="KW-0949">S-adenosyl-L-methionine</keyword>
<keyword evidence="2" id="KW-0004">4Fe-4S</keyword>
<name>A0A350HB19_UNCW3</name>
<dbReference type="AlphaFoldDB" id="A0A350HB19"/>
<dbReference type="GO" id="GO:0070475">
    <property type="term" value="P:rRNA base methylation"/>
    <property type="evidence" value="ECO:0007669"/>
    <property type="project" value="TreeGrafter"/>
</dbReference>
<dbReference type="SFLD" id="SFLDS00029">
    <property type="entry name" value="Radical_SAM"/>
    <property type="match status" value="1"/>
</dbReference>
<dbReference type="InterPro" id="IPR040072">
    <property type="entry name" value="Methyltransferase_A"/>
</dbReference>
<protein>
    <submittedName>
        <fullName evidence="7">Radical SAM protein</fullName>
    </submittedName>
</protein>
<organism evidence="7 8">
    <name type="scientific">candidate division WOR-3 bacterium</name>
    <dbReference type="NCBI Taxonomy" id="2052148"/>
    <lineage>
        <taxon>Bacteria</taxon>
        <taxon>Bacteria division WOR-3</taxon>
    </lineage>
</organism>
<keyword evidence="4" id="KW-0479">Metal-binding</keyword>
<dbReference type="Proteomes" id="UP000264062">
    <property type="component" value="Unassembled WGS sequence"/>
</dbReference>